<evidence type="ECO:0000313" key="3">
    <source>
        <dbReference type="Proteomes" id="UP000692954"/>
    </source>
</evidence>
<organism evidence="2 3">
    <name type="scientific">Paramecium sonneborni</name>
    <dbReference type="NCBI Taxonomy" id="65129"/>
    <lineage>
        <taxon>Eukaryota</taxon>
        <taxon>Sar</taxon>
        <taxon>Alveolata</taxon>
        <taxon>Ciliophora</taxon>
        <taxon>Intramacronucleata</taxon>
        <taxon>Oligohymenophorea</taxon>
        <taxon>Peniculida</taxon>
        <taxon>Parameciidae</taxon>
        <taxon>Paramecium</taxon>
    </lineage>
</organism>
<dbReference type="AlphaFoldDB" id="A0A8S1Q4S0"/>
<protein>
    <submittedName>
        <fullName evidence="2">Uncharacterized protein</fullName>
    </submittedName>
</protein>
<evidence type="ECO:0000313" key="2">
    <source>
        <dbReference type="EMBL" id="CAD8110512.1"/>
    </source>
</evidence>
<dbReference type="EMBL" id="CAJJDN010000096">
    <property type="protein sequence ID" value="CAD8110512.1"/>
    <property type="molecule type" value="Genomic_DNA"/>
</dbReference>
<name>A0A8S1Q4S0_9CILI</name>
<reference evidence="2" key="1">
    <citation type="submission" date="2021-01" db="EMBL/GenBank/DDBJ databases">
        <authorList>
            <consortium name="Genoscope - CEA"/>
            <person name="William W."/>
        </authorList>
    </citation>
    <scope>NUCLEOTIDE SEQUENCE</scope>
</reference>
<proteinExistence type="predicted"/>
<feature type="region of interest" description="Disordered" evidence="1">
    <location>
        <begin position="458"/>
        <end position="482"/>
    </location>
</feature>
<sequence length="506" mass="58807">MKKINGGKKQSFVPAIVTIEFRIQKRNQIADLIQANSLLKEINESIIIARVKEIENKIFQEHAVNVHLYSSRIEKVVSLFKGINQNNYINIAQKLKRQELKTESIFKLLEKKKQLKDYDQQILNKTLQKSEYDPLNTKQISSKKAVLVANKITIVKTKTQTSDSKGNFAAKPNMVFADSIQPIEPIQEKKVKIQKSEDDDDEIDIRINDGIQGAALIGVYCSKQMILFDNKVKIPIVLLVQFSPQYRVLCDKIDFTKLHNAKETISFLSSNLERKIVFGQVVLRPSEYTKNLRELSEKLIKQDKIVAQKFDKDNASFLILHKSQLEQILKARKQSLAFDASDMVIKEWAKTQSYLEWWALNKQDHNLHFLISYKSLTNTSDQNYEKIILQKPSCYPKIQQTIDSLKQKKDIDDLLQGFLQTDLSQITFPQIFGDMVQENNNIQQQDEQQIQEEIDQIQKSQDEEQQDNQQEEKPETNRISGQEYKEINFNIKISDLTLQLSKDDYF</sequence>
<accession>A0A8S1Q4S0</accession>
<evidence type="ECO:0000256" key="1">
    <source>
        <dbReference type="SAM" id="MobiDB-lite"/>
    </source>
</evidence>
<gene>
    <name evidence="2" type="ORF">PSON_ATCC_30995.1.T0960024</name>
</gene>
<dbReference type="Proteomes" id="UP000692954">
    <property type="component" value="Unassembled WGS sequence"/>
</dbReference>
<keyword evidence="3" id="KW-1185">Reference proteome</keyword>
<dbReference type="OrthoDB" id="305575at2759"/>
<comment type="caution">
    <text evidence="2">The sequence shown here is derived from an EMBL/GenBank/DDBJ whole genome shotgun (WGS) entry which is preliminary data.</text>
</comment>